<dbReference type="EMBL" id="JBBPDW010000009">
    <property type="protein sequence ID" value="KAK7549518.1"/>
    <property type="molecule type" value="Genomic_DNA"/>
</dbReference>
<sequence length="231" mass="24640">DIVVRSCVDGKPGQWWWPRRTIRRPTVGQAVKALDFRQGTSATAADREESAVIIMIAVRRSGCTDGVSSLRCVRLLGARLAGPGQQGLSAPPIPIDATTRQTSHRAACFPLSQVDVRGGQAGGRAGAIQAGSVSTLALEDRGWSAGRGAESGEVVEHGGDWWSLLAGRTTCPGHQHPTGKPMQRHRARPGSVVLVSSLLFCVNERARRRGVPKRGRVANAHPLRCQIGPMP</sequence>
<gene>
    <name evidence="1" type="ORF">IWX46DRAFT_463801</name>
</gene>
<accession>A0ABR1MIT5</accession>
<keyword evidence="2" id="KW-1185">Reference proteome</keyword>
<dbReference type="Proteomes" id="UP001365128">
    <property type="component" value="Unassembled WGS sequence"/>
</dbReference>
<proteinExistence type="predicted"/>
<feature type="non-terminal residue" evidence="1">
    <location>
        <position position="1"/>
    </location>
</feature>
<evidence type="ECO:0000313" key="2">
    <source>
        <dbReference type="Proteomes" id="UP001365128"/>
    </source>
</evidence>
<reference evidence="1 2" key="1">
    <citation type="submission" date="2024-04" db="EMBL/GenBank/DDBJ databases">
        <title>Phyllosticta paracitricarpa is synonymous to the EU quarantine fungus P. citricarpa based on phylogenomic analyses.</title>
        <authorList>
            <consortium name="Lawrence Berkeley National Laboratory"/>
            <person name="Van Ingen-Buijs V.A."/>
            <person name="Van Westerhoven A.C."/>
            <person name="Haridas S."/>
            <person name="Skiadas P."/>
            <person name="Martin F."/>
            <person name="Groenewald J.Z."/>
            <person name="Crous P.W."/>
            <person name="Seidl M.F."/>
        </authorList>
    </citation>
    <scope>NUCLEOTIDE SEQUENCE [LARGE SCALE GENOMIC DNA]</scope>
    <source>
        <strain evidence="1 2">CBS 122670</strain>
    </source>
</reference>
<protein>
    <submittedName>
        <fullName evidence="1">Uncharacterized protein</fullName>
    </submittedName>
</protein>
<comment type="caution">
    <text evidence="1">The sequence shown here is derived from an EMBL/GenBank/DDBJ whole genome shotgun (WGS) entry which is preliminary data.</text>
</comment>
<organism evidence="1 2">
    <name type="scientific">Phyllosticta citricarpa</name>
    <dbReference type="NCBI Taxonomy" id="55181"/>
    <lineage>
        <taxon>Eukaryota</taxon>
        <taxon>Fungi</taxon>
        <taxon>Dikarya</taxon>
        <taxon>Ascomycota</taxon>
        <taxon>Pezizomycotina</taxon>
        <taxon>Dothideomycetes</taxon>
        <taxon>Dothideomycetes incertae sedis</taxon>
        <taxon>Botryosphaeriales</taxon>
        <taxon>Phyllostictaceae</taxon>
        <taxon>Phyllosticta</taxon>
    </lineage>
</organism>
<evidence type="ECO:0000313" key="1">
    <source>
        <dbReference type="EMBL" id="KAK7549518.1"/>
    </source>
</evidence>
<name>A0ABR1MIT5_9PEZI</name>